<dbReference type="GO" id="GO:0004512">
    <property type="term" value="F:inositol-3-phosphate synthase activity"/>
    <property type="evidence" value="ECO:0007669"/>
    <property type="project" value="InterPro"/>
</dbReference>
<dbReference type="InterPro" id="IPR036291">
    <property type="entry name" value="NAD(P)-bd_dom_sf"/>
</dbReference>
<dbReference type="GO" id="GO:0006021">
    <property type="term" value="P:inositol biosynthetic process"/>
    <property type="evidence" value="ECO:0007669"/>
    <property type="project" value="InterPro"/>
</dbReference>
<dbReference type="EMBL" id="CP042467">
    <property type="protein sequence ID" value="QED29255.1"/>
    <property type="molecule type" value="Genomic_DNA"/>
</dbReference>
<dbReference type="Pfam" id="PF01658">
    <property type="entry name" value="Inos-1-P_synth"/>
    <property type="match status" value="1"/>
</dbReference>
<evidence type="ECO:0000313" key="4">
    <source>
        <dbReference type="Proteomes" id="UP000321595"/>
    </source>
</evidence>
<dbReference type="InterPro" id="IPR002587">
    <property type="entry name" value="Myo-inos-1-P_Synthase"/>
</dbReference>
<accession>A0A5B8XUI4</accession>
<organism evidence="3 4">
    <name type="scientific">Microvenator marinus</name>
    <dbReference type="NCBI Taxonomy" id="2600177"/>
    <lineage>
        <taxon>Bacteria</taxon>
        <taxon>Deltaproteobacteria</taxon>
        <taxon>Bradymonadales</taxon>
        <taxon>Microvenatoraceae</taxon>
        <taxon>Microvenator</taxon>
    </lineage>
</organism>
<dbReference type="Proteomes" id="UP000321595">
    <property type="component" value="Chromosome"/>
</dbReference>
<sequence>MKNVVEVQPNDGKLAILIPGLGAVATTLIAGVDAILAGRNAPVGSYAEMGHLPTADGERVRVKEAVPLASLEDVVFGGWDIYEGNAYQAARRAKVLSNEDLSACQEALERVKPMPAVFDHEYVKNIDGPNVKSAKSKWDLAESIVADIKGFMDANGCDRAVGVWCASTERYIEPGPVHQTVSAFENGLKENHPDISPAMIYAYAFVKSGVPLANGAPNLALDIPAIVEFAKREGVAIAGKDFKTGQTLMKTMISPGLAARMIGVEGWYSTNILGNTDGAVLDDPGSFKTKEVSKLSVIESILEPELYPELYGNITHRVRIDYYPPRGDNKEGWDNIDIFGWMNYPMQIKINFLCRDSILAAPVALDLALFMDLAQRAGMSGVQDWLSFYFKSPQRNGDVMPPHDLFKQQEDLFVTLREISSRSSVKAPKIASAS</sequence>
<evidence type="ECO:0000256" key="1">
    <source>
        <dbReference type="ARBA" id="ARBA00010813"/>
    </source>
</evidence>
<dbReference type="Pfam" id="PF07994">
    <property type="entry name" value="NAD_binding_5"/>
    <property type="match status" value="1"/>
</dbReference>
<comment type="similarity">
    <text evidence="1">Belongs to the myo-inositol 1-phosphate synthase family.</text>
</comment>
<dbReference type="GO" id="GO:0008654">
    <property type="term" value="P:phospholipid biosynthetic process"/>
    <property type="evidence" value="ECO:0007669"/>
    <property type="project" value="InterPro"/>
</dbReference>
<reference evidence="3 4" key="1">
    <citation type="submission" date="2019-08" db="EMBL/GenBank/DDBJ databases">
        <authorList>
            <person name="Liang Q."/>
        </authorList>
    </citation>
    <scope>NUCLEOTIDE SEQUENCE [LARGE SCALE GENOMIC DNA]</scope>
    <source>
        <strain evidence="3 4">V1718</strain>
    </source>
</reference>
<dbReference type="Gene3D" id="3.30.360.10">
    <property type="entry name" value="Dihydrodipicolinate Reductase, domain 2"/>
    <property type="match status" value="1"/>
</dbReference>
<dbReference type="KEGG" id="bbae:FRD01_18855"/>
<dbReference type="PANTHER" id="PTHR11510">
    <property type="entry name" value="MYO-INOSITOL-1 PHOSPHATE SYNTHASE"/>
    <property type="match status" value="1"/>
</dbReference>
<gene>
    <name evidence="3" type="ORF">FRD01_18855</name>
</gene>
<name>A0A5B8XUI4_9DELT</name>
<dbReference type="SUPFAM" id="SSF55347">
    <property type="entry name" value="Glyceraldehyde-3-phosphate dehydrogenase-like, C-terminal domain"/>
    <property type="match status" value="1"/>
</dbReference>
<protein>
    <submittedName>
        <fullName evidence="3">Inositol-3-phosphate synthase</fullName>
    </submittedName>
</protein>
<keyword evidence="4" id="KW-1185">Reference proteome</keyword>
<evidence type="ECO:0000259" key="2">
    <source>
        <dbReference type="Pfam" id="PF01658"/>
    </source>
</evidence>
<dbReference type="PIRSF" id="PIRSF015578">
    <property type="entry name" value="Myoinos-ppht_syn"/>
    <property type="match status" value="1"/>
</dbReference>
<feature type="domain" description="Myo-inositol-1-phosphate synthase GAPDH-like" evidence="2">
    <location>
        <begin position="245"/>
        <end position="357"/>
    </location>
</feature>
<dbReference type="InterPro" id="IPR013021">
    <property type="entry name" value="Myo-inos-1-P_Synthase_GAPDH"/>
</dbReference>
<proteinExistence type="inferred from homology"/>
<evidence type="ECO:0000313" key="3">
    <source>
        <dbReference type="EMBL" id="QED29255.1"/>
    </source>
</evidence>
<dbReference type="SUPFAM" id="SSF51735">
    <property type="entry name" value="NAD(P)-binding Rossmann-fold domains"/>
    <property type="match status" value="1"/>
</dbReference>
<dbReference type="OrthoDB" id="729130at2"/>
<dbReference type="AlphaFoldDB" id="A0A5B8XUI4"/>
<dbReference type="Gene3D" id="3.40.50.720">
    <property type="entry name" value="NAD(P)-binding Rossmann-like Domain"/>
    <property type="match status" value="1"/>
</dbReference>
<dbReference type="RefSeq" id="WP_146962488.1">
    <property type="nucleotide sequence ID" value="NZ_CP042467.1"/>
</dbReference>